<name>A0A538TKM0_UNCEI</name>
<dbReference type="AlphaFoldDB" id="A0A538TKM0"/>
<organism evidence="1 2">
    <name type="scientific">Eiseniibacteriota bacterium</name>
    <dbReference type="NCBI Taxonomy" id="2212470"/>
    <lineage>
        <taxon>Bacteria</taxon>
        <taxon>Candidatus Eiseniibacteriota</taxon>
    </lineage>
</organism>
<reference evidence="1 2" key="1">
    <citation type="journal article" date="2019" name="Nat. Microbiol.">
        <title>Mediterranean grassland soil C-N compound turnover is dependent on rainfall and depth, and is mediated by genomically divergent microorganisms.</title>
        <authorList>
            <person name="Diamond S."/>
            <person name="Andeer P.F."/>
            <person name="Li Z."/>
            <person name="Crits-Christoph A."/>
            <person name="Burstein D."/>
            <person name="Anantharaman K."/>
            <person name="Lane K.R."/>
            <person name="Thomas B.C."/>
            <person name="Pan C."/>
            <person name="Northen T.R."/>
            <person name="Banfield J.F."/>
        </authorList>
    </citation>
    <scope>NUCLEOTIDE SEQUENCE [LARGE SCALE GENOMIC DNA]</scope>
    <source>
        <strain evidence="1">WS_8</strain>
    </source>
</reference>
<proteinExistence type="predicted"/>
<sequence length="63" mass="6830">MELSFPECRKCHDGVLLPLSDYGRDGAPITYKAWVCSNPTCGFNLRIDNGEISLGRGIGVSAK</sequence>
<gene>
    <name evidence="1" type="ORF">E6K78_09750</name>
</gene>
<comment type="caution">
    <text evidence="1">The sequence shown here is derived from an EMBL/GenBank/DDBJ whole genome shotgun (WGS) entry which is preliminary data.</text>
</comment>
<protein>
    <submittedName>
        <fullName evidence="1">Uncharacterized protein</fullName>
    </submittedName>
</protein>
<evidence type="ECO:0000313" key="1">
    <source>
        <dbReference type="EMBL" id="TMQ64169.1"/>
    </source>
</evidence>
<dbReference type="EMBL" id="VBOY01000093">
    <property type="protein sequence ID" value="TMQ64169.1"/>
    <property type="molecule type" value="Genomic_DNA"/>
</dbReference>
<accession>A0A538TKM0</accession>
<evidence type="ECO:0000313" key="2">
    <source>
        <dbReference type="Proteomes" id="UP000316609"/>
    </source>
</evidence>
<dbReference type="Proteomes" id="UP000316609">
    <property type="component" value="Unassembled WGS sequence"/>
</dbReference>